<gene>
    <name evidence="1" type="ORF">TR69_WS6001000893</name>
</gene>
<name>A0A136LYX8_9BACT</name>
<sequence length="32" mass="3823">MALSWNEIRKRAIEFSKEYEDETYEKGEGQAN</sequence>
<accession>A0A136LYX8</accession>
<comment type="caution">
    <text evidence="1">The sequence shown here is derived from an EMBL/GenBank/DDBJ whole genome shotgun (WGS) entry which is preliminary data.</text>
</comment>
<dbReference type="AlphaFoldDB" id="A0A136LYX8"/>
<reference evidence="1 2" key="1">
    <citation type="submission" date="2015-02" db="EMBL/GenBank/DDBJ databases">
        <title>Improved understanding of the partial-nitritation anammox process through 23 genomes representing the majority of the microbial community.</title>
        <authorList>
            <person name="Speth D.R."/>
            <person name="In T Zandt M."/>
            <person name="Guerrero Cruz S."/>
            <person name="Jetten M.S."/>
            <person name="Dutilh B.E."/>
        </authorList>
    </citation>
    <scope>NUCLEOTIDE SEQUENCE [LARGE SCALE GENOMIC DNA]</scope>
    <source>
        <strain evidence="1">OLB20</strain>
    </source>
</reference>
<dbReference type="EMBL" id="JYNZ01000003">
    <property type="protein sequence ID" value="KXK26872.1"/>
    <property type="molecule type" value="Genomic_DNA"/>
</dbReference>
<evidence type="ECO:0000313" key="1">
    <source>
        <dbReference type="EMBL" id="KXK26872.1"/>
    </source>
</evidence>
<organism evidence="1 2">
    <name type="scientific">candidate division WS6 bacterium OLB20</name>
    <dbReference type="NCBI Taxonomy" id="1617426"/>
    <lineage>
        <taxon>Bacteria</taxon>
        <taxon>Candidatus Dojkabacteria</taxon>
    </lineage>
</organism>
<proteinExistence type="predicted"/>
<dbReference type="Proteomes" id="UP000070457">
    <property type="component" value="Unassembled WGS sequence"/>
</dbReference>
<evidence type="ECO:0000313" key="2">
    <source>
        <dbReference type="Proteomes" id="UP000070457"/>
    </source>
</evidence>
<protein>
    <submittedName>
        <fullName evidence="1">Uncharacterized protein</fullName>
    </submittedName>
</protein>